<evidence type="ECO:0000313" key="2">
    <source>
        <dbReference type="Proteomes" id="UP000008206"/>
    </source>
</evidence>
<accession>E0U6H3</accession>
<dbReference type="KEGG" id="cyj:Cyan7822_1625"/>
<name>E0U6H3_GLOV7</name>
<protein>
    <submittedName>
        <fullName evidence="1">Uncharacterized protein</fullName>
    </submittedName>
</protein>
<dbReference type="RefSeq" id="WP_013321723.1">
    <property type="nucleotide sequence ID" value="NC_014501.1"/>
</dbReference>
<reference evidence="2" key="1">
    <citation type="journal article" date="2011" name="MBio">
        <title>Novel metabolic attributes of the genus Cyanothece, comprising a group of unicellular nitrogen-fixing Cyanobacteria.</title>
        <authorList>
            <person name="Bandyopadhyay A."/>
            <person name="Elvitigala T."/>
            <person name="Welsh E."/>
            <person name="Stockel J."/>
            <person name="Liberton M."/>
            <person name="Min H."/>
            <person name="Sherman L.A."/>
            <person name="Pakrasi H.B."/>
        </authorList>
    </citation>
    <scope>NUCLEOTIDE SEQUENCE [LARGE SCALE GENOMIC DNA]</scope>
    <source>
        <strain evidence="2">PCC 7822</strain>
    </source>
</reference>
<organism evidence="1 2">
    <name type="scientific">Gloeothece verrucosa (strain PCC 7822)</name>
    <name type="common">Cyanothece sp. (strain PCC 7822)</name>
    <dbReference type="NCBI Taxonomy" id="497965"/>
    <lineage>
        <taxon>Bacteria</taxon>
        <taxon>Bacillati</taxon>
        <taxon>Cyanobacteriota</taxon>
        <taxon>Cyanophyceae</taxon>
        <taxon>Oscillatoriophycideae</taxon>
        <taxon>Chroococcales</taxon>
        <taxon>Aphanothecaceae</taxon>
        <taxon>Gloeothece</taxon>
        <taxon>Gloeothece verrucosa</taxon>
    </lineage>
</organism>
<dbReference type="AlphaFoldDB" id="E0U6H3"/>
<dbReference type="OrthoDB" id="515661at2"/>
<dbReference type="EMBL" id="CP002198">
    <property type="protein sequence ID" value="ADN13616.1"/>
    <property type="molecule type" value="Genomic_DNA"/>
</dbReference>
<dbReference type="Proteomes" id="UP000008206">
    <property type="component" value="Chromosome"/>
</dbReference>
<evidence type="ECO:0000313" key="1">
    <source>
        <dbReference type="EMBL" id="ADN13616.1"/>
    </source>
</evidence>
<sequence length="94" mass="10703">MVEFNLSGCLLGLTLLLRICDLLLVRLPRGTRVRVHYPKYAAGFMGIIQGREKGASRWLVKLQNDSFQDNPEPMILSLDLSDFQIVELPDFKPN</sequence>
<dbReference type="HOGENOM" id="CLU_2381373_0_0_3"/>
<keyword evidence="2" id="KW-1185">Reference proteome</keyword>
<gene>
    <name evidence="1" type="ordered locus">Cyan7822_1625</name>
</gene>
<proteinExistence type="predicted"/>
<dbReference type="eggNOG" id="ENOG503375Z">
    <property type="taxonomic scope" value="Bacteria"/>
</dbReference>